<reference evidence="3" key="1">
    <citation type="submission" date="2023-07" db="EMBL/GenBank/DDBJ databases">
        <title>Genomic Encyclopedia of Type Strains, Phase IV (KMG-IV): sequencing the most valuable type-strain genomes for metagenomic binning, comparative biology and taxonomic classification.</title>
        <authorList>
            <person name="Goeker M."/>
        </authorList>
    </citation>
    <scope>NUCLEOTIDE SEQUENCE</scope>
    <source>
        <strain evidence="3">DSM 24202</strain>
    </source>
</reference>
<comment type="caution">
    <text evidence="3">The sequence shown here is derived from an EMBL/GenBank/DDBJ whole genome shotgun (WGS) entry which is preliminary data.</text>
</comment>
<dbReference type="EMBL" id="JAUSVL010000001">
    <property type="protein sequence ID" value="MDQ0288461.1"/>
    <property type="molecule type" value="Genomic_DNA"/>
</dbReference>
<dbReference type="Pfam" id="PF22725">
    <property type="entry name" value="GFO_IDH_MocA_C3"/>
    <property type="match status" value="1"/>
</dbReference>
<dbReference type="RefSeq" id="WP_307259790.1">
    <property type="nucleotide sequence ID" value="NZ_JAUSVL010000001.1"/>
</dbReference>
<dbReference type="InterPro" id="IPR052515">
    <property type="entry name" value="Gfo/Idh/MocA_Oxidoreductase"/>
</dbReference>
<evidence type="ECO:0000313" key="3">
    <source>
        <dbReference type="EMBL" id="MDQ0288461.1"/>
    </source>
</evidence>
<proteinExistence type="predicted"/>
<evidence type="ECO:0000259" key="1">
    <source>
        <dbReference type="Pfam" id="PF01408"/>
    </source>
</evidence>
<organism evidence="3 4">
    <name type="scientific">Oligosphaera ethanolica</name>
    <dbReference type="NCBI Taxonomy" id="760260"/>
    <lineage>
        <taxon>Bacteria</taxon>
        <taxon>Pseudomonadati</taxon>
        <taxon>Lentisphaerota</taxon>
        <taxon>Oligosphaeria</taxon>
        <taxon>Oligosphaerales</taxon>
        <taxon>Oligosphaeraceae</taxon>
        <taxon>Oligosphaera</taxon>
    </lineage>
</organism>
<dbReference type="InterPro" id="IPR008354">
    <property type="entry name" value="Glc-Fru_OxRdtase_bac"/>
</dbReference>
<dbReference type="InterPro" id="IPR055170">
    <property type="entry name" value="GFO_IDH_MocA-like_dom"/>
</dbReference>
<feature type="domain" description="Gfo/Idh/MocA-like oxidoreductase N-terminal" evidence="1">
    <location>
        <begin position="4"/>
        <end position="124"/>
    </location>
</feature>
<evidence type="ECO:0000313" key="4">
    <source>
        <dbReference type="Proteomes" id="UP001238163"/>
    </source>
</evidence>
<dbReference type="InterPro" id="IPR036291">
    <property type="entry name" value="NAD(P)-bd_dom_sf"/>
</dbReference>
<accession>A0AAE4AMG3</accession>
<dbReference type="PANTHER" id="PTHR43249:SF1">
    <property type="entry name" value="D-GLUCOSIDE 3-DEHYDROGENASE"/>
    <property type="match status" value="1"/>
</dbReference>
<sequence length="345" mass="37675">MGDLRVAVVGLGWVAEAHIGAYQATTGAKVTTVCSSRNPSPAEVEARYGLPLKVYSRYEEVLADPEIDVVSLCTANMLHAEQAIAAVQAGKHVYVEKPVALSYADAVRMRDAIRASGKKACVGFECRYSKQLSLLYSVVRKGLIGDIHYGEADYYHGIGPWYGQFRWSAKKDGGGSALLSGGCHALDALLLLMGEPVEEVSCFSSRSRAECFADYEFDSCSVTILKFANGRVGKVAACIDCLQPYYFHFHLVGSKGSLLDNKLYTTELPGLNKERWTTLETAMLDSGEVTDHPYLPQMQAFVESIQTGVDEPLTNFEQGFRSHQVMFAAEQSARLGRGVKLSELG</sequence>
<dbReference type="AlphaFoldDB" id="A0AAE4AMG3"/>
<dbReference type="Gene3D" id="3.30.360.10">
    <property type="entry name" value="Dihydrodipicolinate Reductase, domain 2"/>
    <property type="match status" value="1"/>
</dbReference>
<dbReference type="Proteomes" id="UP001238163">
    <property type="component" value="Unassembled WGS sequence"/>
</dbReference>
<keyword evidence="4" id="KW-1185">Reference proteome</keyword>
<dbReference type="SUPFAM" id="SSF55347">
    <property type="entry name" value="Glyceraldehyde-3-phosphate dehydrogenase-like, C-terminal domain"/>
    <property type="match status" value="1"/>
</dbReference>
<dbReference type="GO" id="GO:0000166">
    <property type="term" value="F:nucleotide binding"/>
    <property type="evidence" value="ECO:0007669"/>
    <property type="project" value="InterPro"/>
</dbReference>
<dbReference type="InterPro" id="IPR000683">
    <property type="entry name" value="Gfo/Idh/MocA-like_OxRdtase_N"/>
</dbReference>
<dbReference type="PANTHER" id="PTHR43249">
    <property type="entry name" value="UDP-N-ACETYL-2-AMINO-2-DEOXY-D-GLUCURONATE OXIDASE"/>
    <property type="match status" value="1"/>
</dbReference>
<dbReference type="SUPFAM" id="SSF51735">
    <property type="entry name" value="NAD(P)-binding Rossmann-fold domains"/>
    <property type="match status" value="1"/>
</dbReference>
<dbReference type="Pfam" id="PF01408">
    <property type="entry name" value="GFO_IDH_MocA"/>
    <property type="match status" value="1"/>
</dbReference>
<dbReference type="PRINTS" id="PR01775">
    <property type="entry name" value="GLFROXRDTASE"/>
</dbReference>
<gene>
    <name evidence="3" type="ORF">J3R75_000568</name>
</gene>
<protein>
    <submittedName>
        <fullName evidence="3">Dehydrogenase</fullName>
    </submittedName>
</protein>
<feature type="domain" description="GFO/IDH/MocA-like oxidoreductase" evidence="2">
    <location>
        <begin position="137"/>
        <end position="258"/>
    </location>
</feature>
<evidence type="ECO:0000259" key="2">
    <source>
        <dbReference type="Pfam" id="PF22725"/>
    </source>
</evidence>
<name>A0AAE4AMG3_9BACT</name>
<dbReference type="Gene3D" id="3.40.50.720">
    <property type="entry name" value="NAD(P)-binding Rossmann-like Domain"/>
    <property type="match status" value="1"/>
</dbReference>